<keyword evidence="1" id="KW-1133">Transmembrane helix</keyword>
<evidence type="ECO:0008006" key="4">
    <source>
        <dbReference type="Google" id="ProtNLM"/>
    </source>
</evidence>
<organism evidence="2 3">
    <name type="scientific">Tropicimonas omnivorans</name>
    <dbReference type="NCBI Taxonomy" id="3075590"/>
    <lineage>
        <taxon>Bacteria</taxon>
        <taxon>Pseudomonadati</taxon>
        <taxon>Pseudomonadota</taxon>
        <taxon>Alphaproteobacteria</taxon>
        <taxon>Rhodobacterales</taxon>
        <taxon>Roseobacteraceae</taxon>
        <taxon>Tropicimonas</taxon>
    </lineage>
</organism>
<reference evidence="2 3" key="1">
    <citation type="submission" date="2023-09" db="EMBL/GenBank/DDBJ databases">
        <authorList>
            <person name="Rey-Velasco X."/>
        </authorList>
    </citation>
    <scope>NUCLEOTIDE SEQUENCE [LARGE SCALE GENOMIC DNA]</scope>
    <source>
        <strain evidence="2 3">F158</strain>
    </source>
</reference>
<feature type="transmembrane region" description="Helical" evidence="1">
    <location>
        <begin position="5"/>
        <end position="24"/>
    </location>
</feature>
<keyword evidence="1" id="KW-0472">Membrane</keyword>
<dbReference type="EMBL" id="JAVRHL010000003">
    <property type="protein sequence ID" value="MDT0684140.1"/>
    <property type="molecule type" value="Genomic_DNA"/>
</dbReference>
<dbReference type="Proteomes" id="UP001265259">
    <property type="component" value="Unassembled WGS sequence"/>
</dbReference>
<evidence type="ECO:0000313" key="2">
    <source>
        <dbReference type="EMBL" id="MDT0684140.1"/>
    </source>
</evidence>
<gene>
    <name evidence="2" type="ORF">RM543_15750</name>
</gene>
<comment type="caution">
    <text evidence="2">The sequence shown here is derived from an EMBL/GenBank/DDBJ whole genome shotgun (WGS) entry which is preliminary data.</text>
</comment>
<evidence type="ECO:0000256" key="1">
    <source>
        <dbReference type="SAM" id="Phobius"/>
    </source>
</evidence>
<evidence type="ECO:0000313" key="3">
    <source>
        <dbReference type="Proteomes" id="UP001265259"/>
    </source>
</evidence>
<accession>A0ABU3DK95</accession>
<dbReference type="RefSeq" id="WP_311693281.1">
    <property type="nucleotide sequence ID" value="NZ_JAVRHL010000003.1"/>
</dbReference>
<name>A0ABU3DK95_9RHOB</name>
<proteinExistence type="predicted"/>
<keyword evidence="1" id="KW-0812">Transmembrane</keyword>
<feature type="transmembrane region" description="Helical" evidence="1">
    <location>
        <begin position="30"/>
        <end position="48"/>
    </location>
</feature>
<keyword evidence="3" id="KW-1185">Reference proteome</keyword>
<protein>
    <recommendedName>
        <fullName evidence="4">Secreted protein with PEP-CTERM sorting signal</fullName>
    </recommendedName>
</protein>
<sequence length="52" mass="5637">MPTHVFFTLLGSVFIAAGATVWLISEMPGLAAILLPLTLALTAGVWTVRRRR</sequence>